<gene>
    <name evidence="1" type="ORF">P9B03_04515</name>
</gene>
<name>A0AAW9NSA6_9BACL</name>
<organism evidence="1 2">
    <name type="scientific">Metasolibacillus meyeri</name>
    <dbReference type="NCBI Taxonomy" id="1071052"/>
    <lineage>
        <taxon>Bacteria</taxon>
        <taxon>Bacillati</taxon>
        <taxon>Bacillota</taxon>
        <taxon>Bacilli</taxon>
        <taxon>Bacillales</taxon>
        <taxon>Caryophanaceae</taxon>
        <taxon>Metasolibacillus</taxon>
    </lineage>
</organism>
<evidence type="ECO:0000313" key="2">
    <source>
        <dbReference type="Proteomes" id="UP001344888"/>
    </source>
</evidence>
<sequence length="165" mass="18993">MNIKETTRKYILLSLVVFILAGLITANVLASKQDQTFETEDFLYQQTIQLYQAGSYTEAQAMIADLIVEKADSEMVNYLAGLISASIDEHSVAAVYMQKALDINPHNIEDPMFMLQFGEILFLAERYTDAKMVLERCKEWNWQPQDYPGYQEQVQGMLMQIENME</sequence>
<protein>
    <recommendedName>
        <fullName evidence="3">Tetratricopeptide repeat protein</fullName>
    </recommendedName>
</protein>
<dbReference type="AlphaFoldDB" id="A0AAW9NSA6"/>
<dbReference type="RefSeq" id="WP_326122188.1">
    <property type="nucleotide sequence ID" value="NZ_JARSFG010000006.1"/>
</dbReference>
<proteinExistence type="predicted"/>
<evidence type="ECO:0000313" key="1">
    <source>
        <dbReference type="EMBL" id="MEC1177738.1"/>
    </source>
</evidence>
<evidence type="ECO:0008006" key="3">
    <source>
        <dbReference type="Google" id="ProtNLM"/>
    </source>
</evidence>
<accession>A0AAW9NSA6</accession>
<dbReference type="InterPro" id="IPR011990">
    <property type="entry name" value="TPR-like_helical_dom_sf"/>
</dbReference>
<dbReference type="EMBL" id="JARSFG010000006">
    <property type="protein sequence ID" value="MEC1177738.1"/>
    <property type="molecule type" value="Genomic_DNA"/>
</dbReference>
<reference evidence="1 2" key="1">
    <citation type="submission" date="2023-03" db="EMBL/GenBank/DDBJ databases">
        <title>Bacillus Genome Sequencing.</title>
        <authorList>
            <person name="Dunlap C."/>
        </authorList>
    </citation>
    <scope>NUCLEOTIDE SEQUENCE [LARGE SCALE GENOMIC DNA]</scope>
    <source>
        <strain evidence="1 2">B-59205</strain>
    </source>
</reference>
<keyword evidence="2" id="KW-1185">Reference proteome</keyword>
<dbReference type="Proteomes" id="UP001344888">
    <property type="component" value="Unassembled WGS sequence"/>
</dbReference>
<dbReference type="Gene3D" id="1.25.40.10">
    <property type="entry name" value="Tetratricopeptide repeat domain"/>
    <property type="match status" value="1"/>
</dbReference>
<dbReference type="SUPFAM" id="SSF48452">
    <property type="entry name" value="TPR-like"/>
    <property type="match status" value="1"/>
</dbReference>
<comment type="caution">
    <text evidence="1">The sequence shown here is derived from an EMBL/GenBank/DDBJ whole genome shotgun (WGS) entry which is preliminary data.</text>
</comment>